<keyword evidence="2" id="KW-0812">Transmembrane</keyword>
<evidence type="ECO:0000256" key="2">
    <source>
        <dbReference type="SAM" id="Phobius"/>
    </source>
</evidence>
<dbReference type="Pfam" id="PF04294">
    <property type="entry name" value="VanW"/>
    <property type="match status" value="1"/>
</dbReference>
<feature type="transmembrane region" description="Helical" evidence="2">
    <location>
        <begin position="168"/>
        <end position="188"/>
    </location>
</feature>
<accession>A0ABQ3KGV3</accession>
<proteinExistence type="predicted"/>
<name>A0ABQ3KGV3_9PSEU</name>
<evidence type="ECO:0000313" key="4">
    <source>
        <dbReference type="EMBL" id="GHG23426.1"/>
    </source>
</evidence>
<dbReference type="Proteomes" id="UP000649955">
    <property type="component" value="Unassembled WGS sequence"/>
</dbReference>
<feature type="region of interest" description="Disordered" evidence="1">
    <location>
        <begin position="1"/>
        <end position="85"/>
    </location>
</feature>
<dbReference type="EMBL" id="BNAW01000022">
    <property type="protein sequence ID" value="GHG23426.1"/>
    <property type="molecule type" value="Genomic_DNA"/>
</dbReference>
<sequence length="731" mass="74292">MADEEGREGAKSSELATEGALVAAADPEKAPGRPATGEAAPPAELERPEPAQPPAAAGGTVTGSLAFADGAAAGPPAAADGGVAPPAAEPVGAVVPEWPTAADSPAAAAESPLASEAPTVAVAEWPPVVPPPAATTDLFSEDLLGELLENPAPPPAPETPARKLRKGVARAMMAVGLALGLFVILYAVDLVVSLGDVPRGVTVAGVEVGGLSHAEAEAKLRKELEPRLVRPVAVHGGDVQAELLPAQSGLGLDWPNTLGLAGHQPLSPITRIMSFFSSREVGVATRTDQNRIADAVRELAEGKLNHPATEGSVGFTPIDGSDGGVTAFPILPRQGQQLTDLAGAVHTVTDHWLDPGGVKLAMAITPVRATAAGVQAACRQIVVPAVAKPVVVHGEGKDVPLKPATIAASFQFAAVEGGALEVRIDQGKLQAALKDGLASTETDGKDAQIVFTGDQPTVEPSEEARKVDWEKTFLPLIDVLKKTDGRDLPVVYSSSAPSVTTDAASALGIKEVIGEFTTAGLTGPAETNNRTLAARVSGAIVKPGETFSLGARSGPRTADAGYLPAPVDEDGTGSAVVGGGVSQLASTLYNAAYLAGLADAGHLEHDHYLDRYPVGRDAKAVNADGSPVELKVTNDAATGIAIQATVSGGSVTVRIWGTRHFRVESQTGAQTPGDPPTIQFGSGGAAACQPSIGSSGFSVTDTRVLYDLASGTELRRTSHTATYGPRPTVLC</sequence>
<comment type="caution">
    <text evidence="4">The sequence shown here is derived from an EMBL/GenBank/DDBJ whole genome shotgun (WGS) entry which is preliminary data.</text>
</comment>
<keyword evidence="5" id="KW-1185">Reference proteome</keyword>
<dbReference type="PANTHER" id="PTHR35788">
    <property type="entry name" value="EXPORTED PROTEIN-RELATED"/>
    <property type="match status" value="1"/>
</dbReference>
<feature type="domain" description="YoaR-like putative peptidoglycan binding" evidence="3">
    <location>
        <begin position="416"/>
        <end position="487"/>
    </location>
</feature>
<protein>
    <submittedName>
        <fullName evidence="4">Vanomycin resistance protein VanB</fullName>
    </submittedName>
</protein>
<dbReference type="InterPro" id="IPR007391">
    <property type="entry name" value="Vancomycin_resist_VanW"/>
</dbReference>
<dbReference type="InterPro" id="IPR022029">
    <property type="entry name" value="YoaR-like_PG-bd"/>
</dbReference>
<evidence type="ECO:0000313" key="5">
    <source>
        <dbReference type="Proteomes" id="UP000649955"/>
    </source>
</evidence>
<dbReference type="Pfam" id="PF12229">
    <property type="entry name" value="PG_binding_4"/>
    <property type="match status" value="1"/>
</dbReference>
<evidence type="ECO:0000259" key="3">
    <source>
        <dbReference type="Pfam" id="PF12229"/>
    </source>
</evidence>
<reference evidence="5" key="1">
    <citation type="journal article" date="2019" name="Int. J. Syst. Evol. Microbiol.">
        <title>The Global Catalogue of Microorganisms (GCM) 10K type strain sequencing project: providing services to taxonomists for standard genome sequencing and annotation.</title>
        <authorList>
            <consortium name="The Broad Institute Genomics Platform"/>
            <consortium name="The Broad Institute Genome Sequencing Center for Infectious Disease"/>
            <person name="Wu L."/>
            <person name="Ma J."/>
        </authorList>
    </citation>
    <scope>NUCLEOTIDE SEQUENCE [LARGE SCALE GENOMIC DNA]</scope>
    <source>
        <strain evidence="5">CGMCC 4.7680</strain>
    </source>
</reference>
<feature type="compositionally biased region" description="Low complexity" evidence="1">
    <location>
        <begin position="68"/>
        <end position="85"/>
    </location>
</feature>
<keyword evidence="2" id="KW-1133">Transmembrane helix</keyword>
<evidence type="ECO:0000256" key="1">
    <source>
        <dbReference type="SAM" id="MobiDB-lite"/>
    </source>
</evidence>
<organism evidence="4 5">
    <name type="scientific">Amycolatopsis bullii</name>
    <dbReference type="NCBI Taxonomy" id="941987"/>
    <lineage>
        <taxon>Bacteria</taxon>
        <taxon>Bacillati</taxon>
        <taxon>Actinomycetota</taxon>
        <taxon>Actinomycetes</taxon>
        <taxon>Pseudonocardiales</taxon>
        <taxon>Pseudonocardiaceae</taxon>
        <taxon>Amycolatopsis</taxon>
    </lineage>
</organism>
<dbReference type="InterPro" id="IPR052913">
    <property type="entry name" value="Glycopeptide_resist_protein"/>
</dbReference>
<gene>
    <name evidence="4" type="ORF">GCM10017567_48060</name>
</gene>
<keyword evidence="2" id="KW-0472">Membrane</keyword>
<dbReference type="PANTHER" id="PTHR35788:SF1">
    <property type="entry name" value="EXPORTED PROTEIN"/>
    <property type="match status" value="1"/>
</dbReference>